<evidence type="ECO:0000313" key="3">
    <source>
        <dbReference type="Proteomes" id="UP000016930"/>
    </source>
</evidence>
<feature type="region of interest" description="Disordered" evidence="1">
    <location>
        <begin position="83"/>
        <end position="118"/>
    </location>
</feature>
<feature type="compositionally biased region" description="Acidic residues" evidence="1">
    <location>
        <begin position="94"/>
        <end position="112"/>
    </location>
</feature>
<protein>
    <recommendedName>
        <fullName evidence="4">BTB domain-containing protein</fullName>
    </recommendedName>
</protein>
<evidence type="ECO:0008006" key="4">
    <source>
        <dbReference type="Google" id="ProtNLM"/>
    </source>
</evidence>
<proteinExistence type="predicted"/>
<dbReference type="AlphaFoldDB" id="M2Q9P5"/>
<dbReference type="HOGENOM" id="CLU_043561_1_0_1"/>
<reference evidence="2 3" key="1">
    <citation type="journal article" date="2012" name="Proc. Natl. Acad. Sci. U.S.A.">
        <title>Comparative genomics of Ceriporiopsis subvermispora and Phanerochaete chrysosporium provide insight into selective ligninolysis.</title>
        <authorList>
            <person name="Fernandez-Fueyo E."/>
            <person name="Ruiz-Duenas F.J."/>
            <person name="Ferreira P."/>
            <person name="Floudas D."/>
            <person name="Hibbett D.S."/>
            <person name="Canessa P."/>
            <person name="Larrondo L.F."/>
            <person name="James T.Y."/>
            <person name="Seelenfreund D."/>
            <person name="Lobos S."/>
            <person name="Polanco R."/>
            <person name="Tello M."/>
            <person name="Honda Y."/>
            <person name="Watanabe T."/>
            <person name="Watanabe T."/>
            <person name="Ryu J.S."/>
            <person name="Kubicek C.P."/>
            <person name="Schmoll M."/>
            <person name="Gaskell J."/>
            <person name="Hammel K.E."/>
            <person name="St John F.J."/>
            <person name="Vanden Wymelenberg A."/>
            <person name="Sabat G."/>
            <person name="Splinter BonDurant S."/>
            <person name="Syed K."/>
            <person name="Yadav J.S."/>
            <person name="Doddapaneni H."/>
            <person name="Subramanian V."/>
            <person name="Lavin J.L."/>
            <person name="Oguiza J.A."/>
            <person name="Perez G."/>
            <person name="Pisabarro A.G."/>
            <person name="Ramirez L."/>
            <person name="Santoyo F."/>
            <person name="Master E."/>
            <person name="Coutinho P.M."/>
            <person name="Henrissat B."/>
            <person name="Lombard V."/>
            <person name="Magnuson J.K."/>
            <person name="Kuees U."/>
            <person name="Hori C."/>
            <person name="Igarashi K."/>
            <person name="Samejima M."/>
            <person name="Held B.W."/>
            <person name="Barry K.W."/>
            <person name="LaButti K.M."/>
            <person name="Lapidus A."/>
            <person name="Lindquist E.A."/>
            <person name="Lucas S.M."/>
            <person name="Riley R."/>
            <person name="Salamov A.A."/>
            <person name="Hoffmeister D."/>
            <person name="Schwenk D."/>
            <person name="Hadar Y."/>
            <person name="Yarden O."/>
            <person name="de Vries R.P."/>
            <person name="Wiebenga A."/>
            <person name="Stenlid J."/>
            <person name="Eastwood D."/>
            <person name="Grigoriev I.V."/>
            <person name="Berka R.M."/>
            <person name="Blanchette R.A."/>
            <person name="Kersten P."/>
            <person name="Martinez A.T."/>
            <person name="Vicuna R."/>
            <person name="Cullen D."/>
        </authorList>
    </citation>
    <scope>NUCLEOTIDE SEQUENCE [LARGE SCALE GENOMIC DNA]</scope>
    <source>
        <strain evidence="2 3">B</strain>
    </source>
</reference>
<organism evidence="2 3">
    <name type="scientific">Ceriporiopsis subvermispora (strain B)</name>
    <name type="common">White-rot fungus</name>
    <name type="synonym">Gelatoporia subvermispora</name>
    <dbReference type="NCBI Taxonomy" id="914234"/>
    <lineage>
        <taxon>Eukaryota</taxon>
        <taxon>Fungi</taxon>
        <taxon>Dikarya</taxon>
        <taxon>Basidiomycota</taxon>
        <taxon>Agaricomycotina</taxon>
        <taxon>Agaricomycetes</taxon>
        <taxon>Polyporales</taxon>
        <taxon>Gelatoporiaceae</taxon>
        <taxon>Gelatoporia</taxon>
    </lineage>
</organism>
<dbReference type="OrthoDB" id="6359816at2759"/>
<evidence type="ECO:0000256" key="1">
    <source>
        <dbReference type="SAM" id="MobiDB-lite"/>
    </source>
</evidence>
<gene>
    <name evidence="2" type="ORF">CERSUDRAFT_117694</name>
</gene>
<name>M2Q9P5_CERS8</name>
<accession>M2Q9P5</accession>
<dbReference type="Gene3D" id="3.30.710.10">
    <property type="entry name" value="Potassium Channel Kv1.1, Chain A"/>
    <property type="match status" value="1"/>
</dbReference>
<dbReference type="Proteomes" id="UP000016930">
    <property type="component" value="Unassembled WGS sequence"/>
</dbReference>
<dbReference type="InterPro" id="IPR011333">
    <property type="entry name" value="SKP1/BTB/POZ_sf"/>
</dbReference>
<sequence length="320" mass="35741">MTSSTHRAELTPSQQLLKQTLYSQCPADVKFWAFSRRVISPSGDIRVDRPIPVYASSIVVKEVEALNRTLCGGFQESTVRTTLDSGFPERADPYTDEYDYDSDSDLDDEDDGGPAIGTDYVGTQRFEERQSSQADRATALGVQQQSDRRDPASCAGNSLLHTFPAAKVNTTRNDCYEIILKDVSVHTWRAFLFYLYTGEVDCLPLRSQPGEVREKAFRLSLSNKPRAPPCSAKSLYRLGDKYDLPHLKMKALVALRNNLTVENIIPEVFSRFTSRYDEVAIGNVFAEMSKGQLPFASEALKLVLDANFSATQPELSRTPT</sequence>
<keyword evidence="3" id="KW-1185">Reference proteome</keyword>
<dbReference type="STRING" id="914234.M2Q9P5"/>
<evidence type="ECO:0000313" key="2">
    <source>
        <dbReference type="EMBL" id="EMD33593.1"/>
    </source>
</evidence>
<feature type="non-terminal residue" evidence="2">
    <location>
        <position position="1"/>
    </location>
</feature>
<dbReference type="EMBL" id="KB445805">
    <property type="protein sequence ID" value="EMD33593.1"/>
    <property type="molecule type" value="Genomic_DNA"/>
</dbReference>